<evidence type="ECO:0000256" key="2">
    <source>
        <dbReference type="ARBA" id="ARBA00022692"/>
    </source>
</evidence>
<name>A0A1H0UL16_9PSEU</name>
<feature type="transmembrane region" description="Helical" evidence="5">
    <location>
        <begin position="270"/>
        <end position="292"/>
    </location>
</feature>
<feature type="transmembrane region" description="Helical" evidence="5">
    <location>
        <begin position="298"/>
        <end position="319"/>
    </location>
</feature>
<dbReference type="PROSITE" id="PS50850">
    <property type="entry name" value="MFS"/>
    <property type="match status" value="1"/>
</dbReference>
<dbReference type="PANTHER" id="PTHR23514:SF13">
    <property type="entry name" value="INNER MEMBRANE PROTEIN YBJJ"/>
    <property type="match status" value="1"/>
</dbReference>
<feature type="transmembrane region" description="Helical" evidence="5">
    <location>
        <begin position="331"/>
        <end position="351"/>
    </location>
</feature>
<evidence type="ECO:0000256" key="5">
    <source>
        <dbReference type="SAM" id="Phobius"/>
    </source>
</evidence>
<reference evidence="8" key="1">
    <citation type="submission" date="2016-10" db="EMBL/GenBank/DDBJ databases">
        <authorList>
            <person name="Varghese N."/>
            <person name="Submissions S."/>
        </authorList>
    </citation>
    <scope>NUCLEOTIDE SEQUENCE [LARGE SCALE GENOMIC DNA]</scope>
    <source>
        <strain evidence="8">CGMCC 4.6609</strain>
    </source>
</reference>
<feature type="transmembrane region" description="Helical" evidence="5">
    <location>
        <begin position="72"/>
        <end position="91"/>
    </location>
</feature>
<dbReference type="Gene3D" id="1.20.1250.20">
    <property type="entry name" value="MFS general substrate transporter like domains"/>
    <property type="match status" value="2"/>
</dbReference>
<dbReference type="AlphaFoldDB" id="A0A1H0UL16"/>
<keyword evidence="2 5" id="KW-0812">Transmembrane</keyword>
<dbReference type="InterPro" id="IPR020846">
    <property type="entry name" value="MFS_dom"/>
</dbReference>
<proteinExistence type="predicted"/>
<dbReference type="RefSeq" id="WP_090100962.1">
    <property type="nucleotide sequence ID" value="NZ_FNIX01000012.1"/>
</dbReference>
<protein>
    <submittedName>
        <fullName evidence="7">Fucose permease</fullName>
    </submittedName>
</protein>
<evidence type="ECO:0000259" key="6">
    <source>
        <dbReference type="PROSITE" id="PS50850"/>
    </source>
</evidence>
<feature type="transmembrane region" description="Helical" evidence="5">
    <location>
        <begin position="160"/>
        <end position="182"/>
    </location>
</feature>
<accession>A0A1H0UL16</accession>
<keyword evidence="8" id="KW-1185">Reference proteome</keyword>
<dbReference type="SUPFAM" id="SSF103473">
    <property type="entry name" value="MFS general substrate transporter"/>
    <property type="match status" value="1"/>
</dbReference>
<evidence type="ECO:0000313" key="7">
    <source>
        <dbReference type="EMBL" id="SDP66844.1"/>
    </source>
</evidence>
<dbReference type="CDD" id="cd17393">
    <property type="entry name" value="MFS_MosC_like"/>
    <property type="match status" value="1"/>
</dbReference>
<dbReference type="STRING" id="641025.SAMN05421507_11287"/>
<dbReference type="PANTHER" id="PTHR23514">
    <property type="entry name" value="BYPASS OF STOP CODON PROTEIN 6"/>
    <property type="match status" value="1"/>
</dbReference>
<dbReference type="GO" id="GO:0005886">
    <property type="term" value="C:plasma membrane"/>
    <property type="evidence" value="ECO:0007669"/>
    <property type="project" value="UniProtKB-SubCell"/>
</dbReference>
<gene>
    <name evidence="7" type="ORF">SAMN05421507_11287</name>
</gene>
<dbReference type="InterPro" id="IPR011701">
    <property type="entry name" value="MFS"/>
</dbReference>
<dbReference type="EMBL" id="FNIX01000012">
    <property type="protein sequence ID" value="SDP66844.1"/>
    <property type="molecule type" value="Genomic_DNA"/>
</dbReference>
<dbReference type="InterPro" id="IPR036259">
    <property type="entry name" value="MFS_trans_sf"/>
</dbReference>
<evidence type="ECO:0000256" key="1">
    <source>
        <dbReference type="ARBA" id="ARBA00004651"/>
    </source>
</evidence>
<evidence type="ECO:0000313" key="8">
    <source>
        <dbReference type="Proteomes" id="UP000199691"/>
    </source>
</evidence>
<sequence>MNALRAARAATFTYFALNGFLLGLWLVHIPTVEDRTGITHAELGRLLLLLGLGAFLGMRAGGKVTDRIGVKLMVPIAGVVCSVTAFLPGVAVNQWTLGAALLIFGFGNGLIDVTMNAHAVVVERHYRRPVMSAFHATWSLGGVAAALTGARTLSWELSPGATLGAAAVLGVVVSVVTARFLLDEKEEQHAAAEQTGKRKVPRKIWVMAVLALLVMLSEGAANDWSVLHLQDVLDASPQIAALAYGAFATTMTVGRLLADRVTAKIGPTAVLRWGSVIGAAGIATAALSPWIWLALVGWAIAGIGLSGTVPQLFSAAGHYEPGAAAANVSRVAGLGYLGVLAGPAVIGWLTHVVPLNIAFLLPVALCLVAALSAGVLRAEPSEEKVSA</sequence>
<feature type="transmembrane region" description="Helical" evidence="5">
    <location>
        <begin position="133"/>
        <end position="154"/>
    </location>
</feature>
<feature type="transmembrane region" description="Helical" evidence="5">
    <location>
        <begin position="357"/>
        <end position="376"/>
    </location>
</feature>
<organism evidence="7 8">
    <name type="scientific">Lentzea jiangxiensis</name>
    <dbReference type="NCBI Taxonomy" id="641025"/>
    <lineage>
        <taxon>Bacteria</taxon>
        <taxon>Bacillati</taxon>
        <taxon>Actinomycetota</taxon>
        <taxon>Actinomycetes</taxon>
        <taxon>Pseudonocardiales</taxon>
        <taxon>Pseudonocardiaceae</taxon>
        <taxon>Lentzea</taxon>
    </lineage>
</organism>
<feature type="transmembrane region" description="Helical" evidence="5">
    <location>
        <begin position="43"/>
        <end position="60"/>
    </location>
</feature>
<dbReference type="InterPro" id="IPR051788">
    <property type="entry name" value="MFS_Transporter"/>
</dbReference>
<dbReference type="Pfam" id="PF07690">
    <property type="entry name" value="MFS_1"/>
    <property type="match status" value="1"/>
</dbReference>
<evidence type="ECO:0000256" key="3">
    <source>
        <dbReference type="ARBA" id="ARBA00022989"/>
    </source>
</evidence>
<evidence type="ECO:0000256" key="4">
    <source>
        <dbReference type="ARBA" id="ARBA00023136"/>
    </source>
</evidence>
<keyword evidence="3 5" id="KW-1133">Transmembrane helix</keyword>
<dbReference type="GO" id="GO:0022857">
    <property type="term" value="F:transmembrane transporter activity"/>
    <property type="evidence" value="ECO:0007669"/>
    <property type="project" value="InterPro"/>
</dbReference>
<feature type="transmembrane region" description="Helical" evidence="5">
    <location>
        <begin position="97"/>
        <end position="121"/>
    </location>
</feature>
<feature type="transmembrane region" description="Helical" evidence="5">
    <location>
        <begin position="241"/>
        <end position="258"/>
    </location>
</feature>
<feature type="domain" description="Major facilitator superfamily (MFS) profile" evidence="6">
    <location>
        <begin position="7"/>
        <end position="381"/>
    </location>
</feature>
<comment type="subcellular location">
    <subcellularLocation>
        <location evidence="1">Cell membrane</location>
        <topology evidence="1">Multi-pass membrane protein</topology>
    </subcellularLocation>
</comment>
<feature type="transmembrane region" description="Helical" evidence="5">
    <location>
        <begin position="203"/>
        <end position="221"/>
    </location>
</feature>
<feature type="transmembrane region" description="Helical" evidence="5">
    <location>
        <begin position="12"/>
        <end position="31"/>
    </location>
</feature>
<dbReference type="Proteomes" id="UP000199691">
    <property type="component" value="Unassembled WGS sequence"/>
</dbReference>
<dbReference type="OrthoDB" id="151222at2"/>
<keyword evidence="4 5" id="KW-0472">Membrane</keyword>